<keyword evidence="3" id="KW-1185">Reference proteome</keyword>
<keyword evidence="1" id="KW-0812">Transmembrane</keyword>
<dbReference type="AlphaFoldDB" id="A0A8K0MF35"/>
<accession>A0A8K0MF35</accession>
<evidence type="ECO:0000313" key="2">
    <source>
        <dbReference type="EMBL" id="KAF3443676.1"/>
    </source>
</evidence>
<comment type="caution">
    <text evidence="2">The sequence shown here is derived from an EMBL/GenBank/DDBJ whole genome shotgun (WGS) entry which is preliminary data.</text>
</comment>
<evidence type="ECO:0000313" key="3">
    <source>
        <dbReference type="Proteomes" id="UP000796880"/>
    </source>
</evidence>
<gene>
    <name evidence="2" type="ORF">FNV43_RR13366</name>
</gene>
<dbReference type="EMBL" id="VOIH02000006">
    <property type="protein sequence ID" value="KAF3443676.1"/>
    <property type="molecule type" value="Genomic_DNA"/>
</dbReference>
<dbReference type="Proteomes" id="UP000796880">
    <property type="component" value="Unassembled WGS sequence"/>
</dbReference>
<feature type="transmembrane region" description="Helical" evidence="1">
    <location>
        <begin position="127"/>
        <end position="152"/>
    </location>
</feature>
<reference evidence="2" key="1">
    <citation type="submission" date="2020-03" db="EMBL/GenBank/DDBJ databases">
        <title>A high-quality chromosome-level genome assembly of a woody plant with both climbing and erect habits, Rhamnella rubrinervis.</title>
        <authorList>
            <person name="Lu Z."/>
            <person name="Yang Y."/>
            <person name="Zhu X."/>
            <person name="Sun Y."/>
        </authorList>
    </citation>
    <scope>NUCLEOTIDE SEQUENCE</scope>
    <source>
        <strain evidence="2">BYM</strain>
        <tissue evidence="2">Leaf</tissue>
    </source>
</reference>
<keyword evidence="1" id="KW-0472">Membrane</keyword>
<feature type="transmembrane region" description="Helical" evidence="1">
    <location>
        <begin position="38"/>
        <end position="57"/>
    </location>
</feature>
<dbReference type="OrthoDB" id="4096362at2759"/>
<organism evidence="2 3">
    <name type="scientific">Rhamnella rubrinervis</name>
    <dbReference type="NCBI Taxonomy" id="2594499"/>
    <lineage>
        <taxon>Eukaryota</taxon>
        <taxon>Viridiplantae</taxon>
        <taxon>Streptophyta</taxon>
        <taxon>Embryophyta</taxon>
        <taxon>Tracheophyta</taxon>
        <taxon>Spermatophyta</taxon>
        <taxon>Magnoliopsida</taxon>
        <taxon>eudicotyledons</taxon>
        <taxon>Gunneridae</taxon>
        <taxon>Pentapetalae</taxon>
        <taxon>rosids</taxon>
        <taxon>fabids</taxon>
        <taxon>Rosales</taxon>
        <taxon>Rhamnaceae</taxon>
        <taxon>rhamnoid group</taxon>
        <taxon>Rhamneae</taxon>
        <taxon>Rhamnella</taxon>
    </lineage>
</organism>
<protein>
    <submittedName>
        <fullName evidence="2">Uncharacterized protein</fullName>
    </submittedName>
</protein>
<evidence type="ECO:0000256" key="1">
    <source>
        <dbReference type="SAM" id="Phobius"/>
    </source>
</evidence>
<proteinExistence type="predicted"/>
<keyword evidence="1" id="KW-1133">Transmembrane helix</keyword>
<sequence>MEKKVMKEKCGTLEEKVVNGDWIFLTYVGEDLPNHSTLVVTFSLMLTFIVLVNLVLVSATNPGIIPRNEKEQLVDKIGIMRKKRVTINGVEMNLNFSCWRIHQRLAKSGTGCASFPALLIKTCPETLALASFSFAASLFLNCLIIFHVYLIAINQTAYENFRQRFVGAKNPYDKGILCNFKEVFFVRLPPPRVDFQSEITPTW</sequence>
<name>A0A8K0MF35_9ROSA</name>